<feature type="region of interest" description="Disordered" evidence="1">
    <location>
        <begin position="1"/>
        <end position="30"/>
    </location>
</feature>
<feature type="transmembrane region" description="Helical" evidence="2">
    <location>
        <begin position="313"/>
        <end position="333"/>
    </location>
</feature>
<evidence type="ECO:0000256" key="1">
    <source>
        <dbReference type="SAM" id="MobiDB-lite"/>
    </source>
</evidence>
<feature type="compositionally biased region" description="Low complexity" evidence="1">
    <location>
        <begin position="197"/>
        <end position="210"/>
    </location>
</feature>
<evidence type="ECO:0000313" key="3">
    <source>
        <dbReference type="EMBL" id="WTQ73674.1"/>
    </source>
</evidence>
<name>A0AAU1LR96_9ACTN</name>
<organism evidence="3">
    <name type="scientific">Streptomyces sp. NBC_00148</name>
    <dbReference type="NCBI Taxonomy" id="2903626"/>
    <lineage>
        <taxon>Bacteria</taxon>
        <taxon>Bacillati</taxon>
        <taxon>Actinomycetota</taxon>
        <taxon>Actinomycetes</taxon>
        <taxon>Kitasatosporales</taxon>
        <taxon>Streptomycetaceae</taxon>
        <taxon>Streptomyces</taxon>
    </lineage>
</organism>
<feature type="region of interest" description="Disordered" evidence="1">
    <location>
        <begin position="88"/>
        <end position="283"/>
    </location>
</feature>
<feature type="transmembrane region" description="Helical" evidence="2">
    <location>
        <begin position="58"/>
        <end position="87"/>
    </location>
</feature>
<keyword evidence="2" id="KW-1133">Transmembrane helix</keyword>
<dbReference type="EMBL" id="CP108169">
    <property type="protein sequence ID" value="WTQ73674.1"/>
    <property type="molecule type" value="Genomic_DNA"/>
</dbReference>
<accession>A0AAU1LR96</accession>
<feature type="compositionally biased region" description="Basic residues" evidence="1">
    <location>
        <begin position="89"/>
        <end position="99"/>
    </location>
</feature>
<reference evidence="3" key="1">
    <citation type="submission" date="2022-10" db="EMBL/GenBank/DDBJ databases">
        <title>The complete genomes of actinobacterial strains from the NBC collection.</title>
        <authorList>
            <person name="Joergensen T.S."/>
            <person name="Alvarez Arevalo M."/>
            <person name="Sterndorff E.B."/>
            <person name="Faurdal D."/>
            <person name="Vuksanovic O."/>
            <person name="Mourched A.-S."/>
            <person name="Charusanti P."/>
            <person name="Shaw S."/>
            <person name="Blin K."/>
            <person name="Weber T."/>
        </authorList>
    </citation>
    <scope>NUCLEOTIDE SEQUENCE</scope>
    <source>
        <strain evidence="3">NBC_00148</strain>
    </source>
</reference>
<dbReference type="AlphaFoldDB" id="A0AAU1LR96"/>
<feature type="compositionally biased region" description="Low complexity" evidence="1">
    <location>
        <begin position="220"/>
        <end position="249"/>
    </location>
</feature>
<feature type="compositionally biased region" description="Basic and acidic residues" evidence="1">
    <location>
        <begin position="260"/>
        <end position="283"/>
    </location>
</feature>
<protein>
    <submittedName>
        <fullName evidence="3">Uncharacterized protein</fullName>
    </submittedName>
</protein>
<gene>
    <name evidence="3" type="ORF">OG222_11455</name>
</gene>
<keyword evidence="2" id="KW-0812">Transmembrane</keyword>
<proteinExistence type="predicted"/>
<feature type="compositionally biased region" description="Pro residues" evidence="1">
    <location>
        <begin position="14"/>
        <end position="25"/>
    </location>
</feature>
<sequence length="526" mass="54567">MTDVSTEPVAAPAATPPETPPPTTPAPDLAPAATTTVEHTAGGWPVVPLAVTGANSTIGLVAASALVGGPVGAALAATGAAVVGVAGAARRRSKNRRTAGKTASRTVRKASAARTGRGVPPQGRTTASRSTGAPPRSRGGTKASLRKAGSTGGRHGTGAPAGAGRGTAGKLSGRGALGRHAAQVSALRDTARAQSPTRNAARTNTAQARRSVADARRAARAGTTSGTAGGRPATSGGSGKTRSSGLLGRASRATLNKARSARDAAIRRGRSARDARAAGRLESSRDRIRKAGVRRAARAALRRSALRKQGRRLMAALLAAPLGVLGMLSTPLGKRLGWAWLQQPGRRLYQHLMRSAEERKAARDAAIRERLAAEEKALDDAAAADGPEIGDTVQRPFHLLPAPYSTPLEVVSMSGFRFEEAAAEMENAARTYEPENSMEILSMVENLPHALTSVANTFRILAERSDSEFPLEKDIAGAFDEIYGALMRAVDASADLGELFRAVHDHDIARHEDPRNGPEAEKGWNV</sequence>
<evidence type="ECO:0000256" key="2">
    <source>
        <dbReference type="SAM" id="Phobius"/>
    </source>
</evidence>
<feature type="compositionally biased region" description="Gly residues" evidence="1">
    <location>
        <begin position="150"/>
        <end position="167"/>
    </location>
</feature>
<keyword evidence="2" id="KW-0472">Membrane</keyword>
<feature type="compositionally biased region" description="Low complexity" evidence="1">
    <location>
        <begin position="1"/>
        <end position="13"/>
    </location>
</feature>